<organism evidence="2 3">
    <name type="scientific">Desulforapulum autotrophicum (strain ATCC 43914 / DSM 3382 / VKM B-1955 / HRM2)</name>
    <name type="common">Desulfobacterium autotrophicum</name>
    <dbReference type="NCBI Taxonomy" id="177437"/>
    <lineage>
        <taxon>Bacteria</taxon>
        <taxon>Pseudomonadati</taxon>
        <taxon>Thermodesulfobacteriota</taxon>
        <taxon>Desulfobacteria</taxon>
        <taxon>Desulfobacterales</taxon>
        <taxon>Desulfobacteraceae</taxon>
        <taxon>Desulforapulum</taxon>
    </lineage>
</organism>
<dbReference type="Proteomes" id="UP000000442">
    <property type="component" value="Chromosome"/>
</dbReference>
<proteinExistence type="predicted"/>
<evidence type="ECO:0000259" key="1">
    <source>
        <dbReference type="Pfam" id="PF07796"/>
    </source>
</evidence>
<evidence type="ECO:0000313" key="3">
    <source>
        <dbReference type="Proteomes" id="UP000000442"/>
    </source>
</evidence>
<feature type="domain" description="DUF1638" evidence="1">
    <location>
        <begin position="31"/>
        <end position="197"/>
    </location>
</feature>
<dbReference type="HOGENOM" id="CLU_098957_0_0_7"/>
<dbReference type="eggNOG" id="COG0145">
    <property type="taxonomic scope" value="Bacteria"/>
</dbReference>
<protein>
    <recommendedName>
        <fullName evidence="1">DUF1638 domain-containing protein</fullName>
    </recommendedName>
</protein>
<sequence length="222" mass="25545">MKKSILIACETLREELEKLIQHTGIQMDLVWMNGGLHTSPKNLRENLQIEINKHDGLYEDIILVYGFCGGGTENLETKSSSLILPRAEDCISILLGGNCSRSHVNERDMAVFLTRGWIRTFNQMEGLNIRSLKEKYGDDQGKDLYRRIYRGYRNIDIIDTGAYRLEEIDEDISEIQDVLGLSCKTIDGSLVLIEKLLNRDWDEDFIVKGPGLRVEKKDYYRP</sequence>
<dbReference type="EMBL" id="CP001087">
    <property type="protein sequence ID" value="ACN13715.1"/>
    <property type="molecule type" value="Genomic_DNA"/>
</dbReference>
<keyword evidence="3" id="KW-1185">Reference proteome</keyword>
<name>C0QIS5_DESAH</name>
<accession>C0QIS5</accession>
<dbReference type="AlphaFoldDB" id="C0QIS5"/>
<dbReference type="STRING" id="177437.HRM2_06010"/>
<dbReference type="InterPro" id="IPR012437">
    <property type="entry name" value="DUF1638"/>
</dbReference>
<evidence type="ECO:0000313" key="2">
    <source>
        <dbReference type="EMBL" id="ACN13715.1"/>
    </source>
</evidence>
<gene>
    <name evidence="2" type="ordered locus">HRM2_06010</name>
</gene>
<dbReference type="Pfam" id="PF07796">
    <property type="entry name" value="DUF1638"/>
    <property type="match status" value="1"/>
</dbReference>
<dbReference type="KEGG" id="dat:HRM2_06010"/>
<reference evidence="2 3" key="1">
    <citation type="journal article" date="2009" name="Environ. Microbiol.">
        <title>Genome sequence of Desulfobacterium autotrophicum HRM2, a marine sulfate reducer oxidizing organic carbon completely to carbon dioxide.</title>
        <authorList>
            <person name="Strittmatter A.W."/>
            <person name="Liesegang H."/>
            <person name="Rabus R."/>
            <person name="Decker I."/>
            <person name="Amann J."/>
            <person name="Andres S."/>
            <person name="Henne A."/>
            <person name="Fricke W.F."/>
            <person name="Martinez-Arias R."/>
            <person name="Bartels D."/>
            <person name="Goesmann A."/>
            <person name="Krause L."/>
            <person name="Puehler A."/>
            <person name="Klenk H.P."/>
            <person name="Richter M."/>
            <person name="Schuler M."/>
            <person name="Gloeckner F.O."/>
            <person name="Meyerdierks A."/>
            <person name="Gottschalk G."/>
            <person name="Amann R."/>
        </authorList>
    </citation>
    <scope>NUCLEOTIDE SEQUENCE [LARGE SCALE GENOMIC DNA]</scope>
    <source>
        <strain evidence="3">ATCC 43914 / DSM 3382 / HRM2</strain>
    </source>
</reference>